<accession>A0A6H2HCQ0</accession>
<dbReference type="AlphaFoldDB" id="A0A6H2HCQ0"/>
<keyword evidence="2" id="KW-1185">Reference proteome</keyword>
<evidence type="ECO:0000313" key="1">
    <source>
        <dbReference type="EMBL" id="QJC57661.1"/>
    </source>
</evidence>
<proteinExistence type="predicted"/>
<organism evidence="1 2">
    <name type="scientific">Polaromonas vacuolata</name>
    <dbReference type="NCBI Taxonomy" id="37448"/>
    <lineage>
        <taxon>Bacteria</taxon>
        <taxon>Pseudomonadati</taxon>
        <taxon>Pseudomonadota</taxon>
        <taxon>Betaproteobacteria</taxon>
        <taxon>Burkholderiales</taxon>
        <taxon>Comamonadaceae</taxon>
        <taxon>Polaromonas</taxon>
    </lineage>
</organism>
<dbReference type="RefSeq" id="WP_168920682.1">
    <property type="nucleotide sequence ID" value="NZ_CP051461.1"/>
</dbReference>
<protein>
    <submittedName>
        <fullName evidence="1">Uncharacterized protein</fullName>
    </submittedName>
</protein>
<dbReference type="Proteomes" id="UP000502041">
    <property type="component" value="Chromosome"/>
</dbReference>
<evidence type="ECO:0000313" key="2">
    <source>
        <dbReference type="Proteomes" id="UP000502041"/>
    </source>
</evidence>
<sequence>MLSICEAQHKKAEDKKMMNGMNGMGEMMSGGMMWGMGLIGLLVLLLLVLGLGALIKYLFFDNQKK</sequence>
<gene>
    <name evidence="1" type="ORF">HC248_02991</name>
</gene>
<name>A0A6H2HCQ0_9BURK</name>
<dbReference type="KEGG" id="pvac:HC248_02991"/>
<reference evidence="1 2" key="1">
    <citation type="submission" date="2020-04" db="EMBL/GenBank/DDBJ databases">
        <title>Complete genome of a Psychrophilic, Marine, Gas Vacuolate Bacterium Polaromonas vacuolata KCTC 22033T.</title>
        <authorList>
            <person name="Hwang K."/>
            <person name="Kim K.M."/>
        </authorList>
    </citation>
    <scope>NUCLEOTIDE SEQUENCE [LARGE SCALE GENOMIC DNA]</scope>
    <source>
        <strain evidence="1 2">KCTC 22033</strain>
    </source>
</reference>
<dbReference type="EMBL" id="CP051461">
    <property type="protein sequence ID" value="QJC57661.1"/>
    <property type="molecule type" value="Genomic_DNA"/>
</dbReference>